<evidence type="ECO:0000313" key="2">
    <source>
        <dbReference type="EMBL" id="CAG5094026.1"/>
    </source>
</evidence>
<dbReference type="PANTHER" id="PTHR47204">
    <property type="entry name" value="OS02G0168900 PROTEIN"/>
    <property type="match status" value="1"/>
</dbReference>
<protein>
    <submittedName>
        <fullName evidence="2">Similar to Rnaseh2c: Ribonuclease H2 subunit C (Mus musculus)</fullName>
    </submittedName>
</protein>
<dbReference type="AlphaFoldDB" id="A0A8J2HKD6"/>
<reference evidence="2" key="1">
    <citation type="submission" date="2021-04" db="EMBL/GenBank/DDBJ databases">
        <authorList>
            <person name="Chebbi M.A.C M."/>
        </authorList>
    </citation>
    <scope>NUCLEOTIDE SEQUENCE</scope>
</reference>
<dbReference type="EMBL" id="CAJNRD030001120">
    <property type="protein sequence ID" value="CAG5094026.1"/>
    <property type="molecule type" value="Genomic_DNA"/>
</dbReference>
<evidence type="ECO:0000256" key="1">
    <source>
        <dbReference type="SAM" id="Phobius"/>
    </source>
</evidence>
<dbReference type="OrthoDB" id="6222486at2759"/>
<accession>A0A8J2HKD6</accession>
<evidence type="ECO:0000313" key="3">
    <source>
        <dbReference type="Proteomes" id="UP000786811"/>
    </source>
</evidence>
<keyword evidence="1" id="KW-0812">Transmembrane</keyword>
<keyword evidence="3" id="KW-1185">Reference proteome</keyword>
<name>A0A8J2HKD6_COTCN</name>
<dbReference type="Proteomes" id="UP000786811">
    <property type="component" value="Unassembled WGS sequence"/>
</dbReference>
<gene>
    <name evidence="2" type="ORF">HICCMSTLAB_LOCUS7352</name>
</gene>
<dbReference type="Gene3D" id="2.40.128.680">
    <property type="match status" value="1"/>
</dbReference>
<dbReference type="InterPro" id="IPR013924">
    <property type="entry name" value="RNase_H2_suC"/>
</dbReference>
<keyword evidence="1" id="KW-0472">Membrane</keyword>
<dbReference type="Pfam" id="PF08615">
    <property type="entry name" value="RNase_H2_suC"/>
    <property type="match status" value="1"/>
</dbReference>
<dbReference type="GO" id="GO:0032299">
    <property type="term" value="C:ribonuclease H2 complex"/>
    <property type="evidence" value="ECO:0007669"/>
    <property type="project" value="InterPro"/>
</dbReference>
<keyword evidence="1" id="KW-1133">Transmembrane helix</keyword>
<dbReference type="GO" id="GO:0006401">
    <property type="term" value="P:RNA catabolic process"/>
    <property type="evidence" value="ECO:0007669"/>
    <property type="project" value="InterPro"/>
</dbReference>
<comment type="caution">
    <text evidence="2">The sequence shown here is derived from an EMBL/GenBank/DDBJ whole genome shotgun (WGS) entry which is preliminary data.</text>
</comment>
<dbReference type="CDD" id="cd09271">
    <property type="entry name" value="RNase_H2-C"/>
    <property type="match status" value="1"/>
</dbReference>
<feature type="transmembrane region" description="Helical" evidence="1">
    <location>
        <begin position="140"/>
        <end position="159"/>
    </location>
</feature>
<sequence>MSIHLQIKKQHIDGKNNSQVHSVPCKIQRTGPANVSKYFTPYITKTDDDHFNASFRGYPLHGKKLYVPEGYKGIVFFEKKKPVNPDLKRTFNSTESFTEFTYWNWDKLPSKNDAFDAALDWVDIAESLQKTKTIIQNNQLKIVHINSLLLILGLLLLLFNESAETVK</sequence>
<organism evidence="2 3">
    <name type="scientific">Cotesia congregata</name>
    <name type="common">Parasitoid wasp</name>
    <name type="synonym">Apanteles congregatus</name>
    <dbReference type="NCBI Taxonomy" id="51543"/>
    <lineage>
        <taxon>Eukaryota</taxon>
        <taxon>Metazoa</taxon>
        <taxon>Ecdysozoa</taxon>
        <taxon>Arthropoda</taxon>
        <taxon>Hexapoda</taxon>
        <taxon>Insecta</taxon>
        <taxon>Pterygota</taxon>
        <taxon>Neoptera</taxon>
        <taxon>Endopterygota</taxon>
        <taxon>Hymenoptera</taxon>
        <taxon>Apocrita</taxon>
        <taxon>Ichneumonoidea</taxon>
        <taxon>Braconidae</taxon>
        <taxon>Microgastrinae</taxon>
        <taxon>Cotesia</taxon>
    </lineage>
</organism>
<proteinExistence type="predicted"/>
<dbReference type="PANTHER" id="PTHR47204:SF1">
    <property type="entry name" value="RIBONUCLEASE H2 SUBUNIT C"/>
    <property type="match status" value="1"/>
</dbReference>